<feature type="transmembrane region" description="Helical" evidence="1">
    <location>
        <begin position="336"/>
        <end position="356"/>
    </location>
</feature>
<dbReference type="AlphaFoldDB" id="A0A9W8VJT0"/>
<feature type="transmembrane region" description="Helical" evidence="1">
    <location>
        <begin position="293"/>
        <end position="316"/>
    </location>
</feature>
<keyword evidence="1" id="KW-0472">Membrane</keyword>
<feature type="transmembrane region" description="Helical" evidence="1">
    <location>
        <begin position="57"/>
        <end position="80"/>
    </location>
</feature>
<feature type="transmembrane region" description="Helical" evidence="1">
    <location>
        <begin position="248"/>
        <end position="268"/>
    </location>
</feature>
<name>A0A9W8VJT0_9HYPO</name>
<gene>
    <name evidence="2" type="ORF">NW762_001326</name>
</gene>
<keyword evidence="1" id="KW-0812">Transmembrane</keyword>
<accession>A0A9W8VJT0</accession>
<dbReference type="OrthoDB" id="4582561at2759"/>
<reference evidence="2" key="1">
    <citation type="submission" date="2022-09" db="EMBL/GenBank/DDBJ databases">
        <title>Fusarium specimens isolated from Avocado Roots.</title>
        <authorList>
            <person name="Stajich J."/>
            <person name="Roper C."/>
            <person name="Heimlech-Rivalta G."/>
        </authorList>
    </citation>
    <scope>NUCLEOTIDE SEQUENCE</scope>
    <source>
        <strain evidence="2">CF00136</strain>
    </source>
</reference>
<dbReference type="EMBL" id="JAOQAZ010000002">
    <property type="protein sequence ID" value="KAJ4269658.1"/>
    <property type="molecule type" value="Genomic_DNA"/>
</dbReference>
<dbReference type="Proteomes" id="UP001152049">
    <property type="component" value="Unassembled WGS sequence"/>
</dbReference>
<comment type="caution">
    <text evidence="2">The sequence shown here is derived from an EMBL/GenBank/DDBJ whole genome shotgun (WGS) entry which is preliminary data.</text>
</comment>
<keyword evidence="1" id="KW-1133">Transmembrane helix</keyword>
<organism evidence="2 3">
    <name type="scientific">Fusarium torreyae</name>
    <dbReference type="NCBI Taxonomy" id="1237075"/>
    <lineage>
        <taxon>Eukaryota</taxon>
        <taxon>Fungi</taxon>
        <taxon>Dikarya</taxon>
        <taxon>Ascomycota</taxon>
        <taxon>Pezizomycotina</taxon>
        <taxon>Sordariomycetes</taxon>
        <taxon>Hypocreomycetidae</taxon>
        <taxon>Hypocreales</taxon>
        <taxon>Nectriaceae</taxon>
        <taxon>Fusarium</taxon>
    </lineage>
</organism>
<keyword evidence="3" id="KW-1185">Reference proteome</keyword>
<proteinExistence type="predicted"/>
<evidence type="ECO:0000256" key="1">
    <source>
        <dbReference type="SAM" id="Phobius"/>
    </source>
</evidence>
<protein>
    <submittedName>
        <fullName evidence="2">Uncharacterized protein</fullName>
    </submittedName>
</protein>
<sequence length="368" mass="40989">MSGLETDCSQWAELNDFSKYIQDLESKTQFNRSKLEICRNEICNAIYGTGNPDISGIGVTVGYVLGLALGFFLSLAVILLKRHGKPGQWHQIARSGLEAFFDSAAYFALSLQLATIAVLVRKDYGISTADLGAIEARIAQSVAVVSMTPLLYPVALLEPAVEARSRDKVKHNARLLLLSLAVALSFYPFLSRCIHAFDVSPIGDGEGAEVTFTDWSAVEDMCFPEEFRDLGKTTTYKSLNGLELTASLITYMFTFWLLAGLPSTYYNYDEKAKLETKPSWRERVNIWFGEKPFVAIIPLLAGIGLAVPLLWVIFTLRKLQKEMSENMGEEYGGNEWGFGQIVSIVLFVPVGVEMAYRWRFGTAYEKSD</sequence>
<evidence type="ECO:0000313" key="2">
    <source>
        <dbReference type="EMBL" id="KAJ4269658.1"/>
    </source>
</evidence>
<evidence type="ECO:0000313" key="3">
    <source>
        <dbReference type="Proteomes" id="UP001152049"/>
    </source>
</evidence>